<proteinExistence type="predicted"/>
<evidence type="ECO:0000256" key="1">
    <source>
        <dbReference type="SAM" id="Phobius"/>
    </source>
</evidence>
<evidence type="ECO:0000313" key="2">
    <source>
        <dbReference type="EMBL" id="MXP29223.1"/>
    </source>
</evidence>
<feature type="transmembrane region" description="Helical" evidence="1">
    <location>
        <begin position="20"/>
        <end position="38"/>
    </location>
</feature>
<dbReference type="Proteomes" id="UP000439780">
    <property type="component" value="Unassembled WGS sequence"/>
</dbReference>
<dbReference type="OrthoDB" id="5325135at2"/>
<sequence length="58" mass="6143">MPNLISRILRDESGATAVEYGLIVALVFLVMLGAVQAFGKNTISMWNNVSTTVSNASA</sequence>
<accession>A0A845AJ83</accession>
<dbReference type="AlphaFoldDB" id="A0A845AJ83"/>
<keyword evidence="1" id="KW-1133">Transmembrane helix</keyword>
<comment type="caution">
    <text evidence="2">The sequence shown here is derived from an EMBL/GenBank/DDBJ whole genome shotgun (WGS) entry which is preliminary data.</text>
</comment>
<organism evidence="2 3">
    <name type="scientific">Qipengyuania algicida</name>
    <dbReference type="NCBI Taxonomy" id="1836209"/>
    <lineage>
        <taxon>Bacteria</taxon>
        <taxon>Pseudomonadati</taxon>
        <taxon>Pseudomonadota</taxon>
        <taxon>Alphaproteobacteria</taxon>
        <taxon>Sphingomonadales</taxon>
        <taxon>Erythrobacteraceae</taxon>
        <taxon>Qipengyuania</taxon>
    </lineage>
</organism>
<reference evidence="2 3" key="1">
    <citation type="submission" date="2019-12" db="EMBL/GenBank/DDBJ databases">
        <title>Genomic-based taxomic classification of the family Erythrobacteraceae.</title>
        <authorList>
            <person name="Xu L."/>
        </authorList>
    </citation>
    <scope>NUCLEOTIDE SEQUENCE [LARGE SCALE GENOMIC DNA]</scope>
    <source>
        <strain evidence="2 3">KEMB 9005-328</strain>
    </source>
</reference>
<keyword evidence="1" id="KW-0812">Transmembrane</keyword>
<gene>
    <name evidence="2" type="ORF">GRI58_10360</name>
</gene>
<evidence type="ECO:0000313" key="3">
    <source>
        <dbReference type="Proteomes" id="UP000439780"/>
    </source>
</evidence>
<name>A0A845AJ83_9SPHN</name>
<dbReference type="Pfam" id="PF04964">
    <property type="entry name" value="Flp_Fap"/>
    <property type="match status" value="1"/>
</dbReference>
<dbReference type="EMBL" id="WTYA01000007">
    <property type="protein sequence ID" value="MXP29223.1"/>
    <property type="molecule type" value="Genomic_DNA"/>
</dbReference>
<keyword evidence="3" id="KW-1185">Reference proteome</keyword>
<dbReference type="InterPro" id="IPR007047">
    <property type="entry name" value="Flp_Fap"/>
</dbReference>
<keyword evidence="1" id="KW-0472">Membrane</keyword>
<protein>
    <submittedName>
        <fullName evidence="2">Flp family type IVb pilin</fullName>
    </submittedName>
</protein>